<dbReference type="Pfam" id="PF03729">
    <property type="entry name" value="DUF308"/>
    <property type="match status" value="2"/>
</dbReference>
<feature type="transmembrane region" description="Helical" evidence="1">
    <location>
        <begin position="100"/>
        <end position="120"/>
    </location>
</feature>
<dbReference type="InterPro" id="IPR052712">
    <property type="entry name" value="Acid_resist_chaperone_HdeD"/>
</dbReference>
<gene>
    <name evidence="2" type="ORF">SAMN05192542_101483</name>
</gene>
<feature type="transmembrane region" description="Helical" evidence="1">
    <location>
        <begin position="49"/>
        <end position="68"/>
    </location>
</feature>
<evidence type="ECO:0000313" key="3">
    <source>
        <dbReference type="Proteomes" id="UP000199120"/>
    </source>
</evidence>
<accession>A0A1H7FUU3</accession>
<keyword evidence="1" id="KW-0472">Membrane</keyword>
<feature type="transmembrane region" description="Helical" evidence="1">
    <location>
        <begin position="132"/>
        <end position="152"/>
    </location>
</feature>
<reference evidence="3" key="1">
    <citation type="submission" date="2016-10" db="EMBL/GenBank/DDBJ databases">
        <authorList>
            <person name="Varghese N."/>
            <person name="Submissions S."/>
        </authorList>
    </citation>
    <scope>NUCLEOTIDE SEQUENCE [LARGE SCALE GENOMIC DNA]</scope>
    <source>
        <strain evidence="3">LMG 26416</strain>
    </source>
</reference>
<dbReference type="Proteomes" id="UP000199120">
    <property type="component" value="Unassembled WGS sequence"/>
</dbReference>
<feature type="transmembrane region" description="Helical" evidence="1">
    <location>
        <begin position="75"/>
        <end position="94"/>
    </location>
</feature>
<name>A0A1H7FUU3_9BURK</name>
<keyword evidence="3" id="KW-1185">Reference proteome</keyword>
<organism evidence="2 3">
    <name type="scientific">Paraburkholderia caballeronis</name>
    <dbReference type="NCBI Taxonomy" id="416943"/>
    <lineage>
        <taxon>Bacteria</taxon>
        <taxon>Pseudomonadati</taxon>
        <taxon>Pseudomonadota</taxon>
        <taxon>Betaproteobacteria</taxon>
        <taxon>Burkholderiales</taxon>
        <taxon>Burkholderiaceae</taxon>
        <taxon>Paraburkholderia</taxon>
    </lineage>
</organism>
<protein>
    <submittedName>
        <fullName evidence="2">Uncharacterized membrane protein HdeD, DUF308 family</fullName>
    </submittedName>
</protein>
<dbReference type="EMBL" id="FOAJ01000001">
    <property type="protein sequence ID" value="SEK29719.1"/>
    <property type="molecule type" value="Genomic_DNA"/>
</dbReference>
<dbReference type="PANTHER" id="PTHR34989:SF1">
    <property type="entry name" value="PROTEIN HDED"/>
    <property type="match status" value="1"/>
</dbReference>
<dbReference type="PANTHER" id="PTHR34989">
    <property type="entry name" value="PROTEIN HDED"/>
    <property type="match status" value="1"/>
</dbReference>
<dbReference type="GO" id="GO:0005886">
    <property type="term" value="C:plasma membrane"/>
    <property type="evidence" value="ECO:0007669"/>
    <property type="project" value="TreeGrafter"/>
</dbReference>
<keyword evidence="1" id="KW-1133">Transmembrane helix</keyword>
<dbReference type="STRING" id="416943.SAMN05445871_5761"/>
<proteinExistence type="predicted"/>
<feature type="transmembrane region" description="Helical" evidence="1">
    <location>
        <begin position="20"/>
        <end position="43"/>
    </location>
</feature>
<dbReference type="RefSeq" id="WP_090552115.1">
    <property type="nucleotide sequence ID" value="NZ_FNSR01000003.1"/>
</dbReference>
<keyword evidence="1" id="KW-0812">Transmembrane</keyword>
<dbReference type="OrthoDB" id="9096809at2"/>
<feature type="transmembrane region" description="Helical" evidence="1">
    <location>
        <begin position="158"/>
        <end position="176"/>
    </location>
</feature>
<evidence type="ECO:0000256" key="1">
    <source>
        <dbReference type="SAM" id="Phobius"/>
    </source>
</evidence>
<evidence type="ECO:0000313" key="2">
    <source>
        <dbReference type="EMBL" id="SEK29719.1"/>
    </source>
</evidence>
<dbReference type="AlphaFoldDB" id="A0A1H7FUU3"/>
<dbReference type="InterPro" id="IPR005325">
    <property type="entry name" value="DUF308_memb"/>
</dbReference>
<sequence>MIEPGRNPPPMNSGSTKRSVWPLSTSAILVVAGIFCILIPFVSPIAGPLFIGRILIFCGFAHLLRLFATRGARNIVRRIPPVVVPVLIGILVLVNEGPHARSLAVLLMIFFVLDGFFKMVSSIESDPARIDNLSLVSAGLSLFLAVFLAATFPGTPTWMLSLFLGLDLISMGIVTASKGTRVGA</sequence>